<sequence length="483" mass="55368">MDIEWNWDQDDEFLGEKLPADTLDRKKYAKYLYEICAARGAKSNLVVNINAEWGAGKTYFTKRLAKTISHYHPTIYIDAWKEDFTEDPLLTVFSGIKDQLSGQSDSFTALINSTIENVGPLLKTAAPVIIDGLIQKFTGVDSFSNLTKELSSKLIEIHAEKSTRIETVRKGISRWVEFIGRKDGIDKELPLFIIIDELDRCRPDFSISLLEISKHIFNIPGVVFIIATDTQQLQHSIKVIYGTNFSASHYLSRFFDRRFLLPTPEYKDLLLTKTGENIISEFNSLREKLIPCPQDITSFVKNCSSILLSIKINIRDAVKIYERLIDILITSNKTFDPNLMLILSAFNFKDHDVYAKIKSKEKLIPSPLNTEIDLSFDLSYETTQVKYFQANGGVYSNTYKQKEISTNVLFYIETAWNTLTIARTAPVGTRPYNTPELWMEGELSQEESLANFLKMGYAKSRYNESELKIHQYFDLIELSTTFD</sequence>
<evidence type="ECO:0000313" key="2">
    <source>
        <dbReference type="EMBL" id="MWL45115.1"/>
    </source>
</evidence>
<dbReference type="Gene3D" id="3.40.50.300">
    <property type="entry name" value="P-loop containing nucleotide triphosphate hydrolases"/>
    <property type="match status" value="1"/>
</dbReference>
<dbReference type="SUPFAM" id="SSF52540">
    <property type="entry name" value="P-loop containing nucleoside triphosphate hydrolases"/>
    <property type="match status" value="1"/>
</dbReference>
<accession>A0A6D0ESG4</accession>
<comment type="caution">
    <text evidence="2">The sequence shown here is derived from an EMBL/GenBank/DDBJ whole genome shotgun (WGS) entry which is preliminary data.</text>
</comment>
<evidence type="ECO:0000259" key="1">
    <source>
        <dbReference type="Pfam" id="PF07693"/>
    </source>
</evidence>
<dbReference type="EMBL" id="WTMY01000032">
    <property type="protein sequence ID" value="MWL45115.1"/>
    <property type="molecule type" value="Genomic_DNA"/>
</dbReference>
<gene>
    <name evidence="2" type="ORF">GQM04_06100</name>
</gene>
<dbReference type="InterPro" id="IPR027417">
    <property type="entry name" value="P-loop_NTPase"/>
</dbReference>
<dbReference type="RefSeq" id="WP_160162103.1">
    <property type="nucleotide sequence ID" value="NZ_CADCYE010000008.1"/>
</dbReference>
<feature type="domain" description="KAP NTPase" evidence="1">
    <location>
        <begin position="25"/>
        <end position="285"/>
    </location>
</feature>
<name>A0A6D0ESG4_ECOLX</name>
<reference evidence="2 3" key="1">
    <citation type="submission" date="2019-12" db="EMBL/GenBank/DDBJ databases">
        <title>Enteriobacteria Tanzani isolates_10432.</title>
        <authorList>
            <person name="Subbiah M."/>
            <person name="Call D."/>
        </authorList>
    </citation>
    <scope>NUCLEOTIDE SEQUENCE [LARGE SCALE GENOMIC DNA]</scope>
    <source>
        <strain evidence="2 3">10432wF6</strain>
    </source>
</reference>
<proteinExistence type="predicted"/>
<dbReference type="Proteomes" id="UP000487258">
    <property type="component" value="Unassembled WGS sequence"/>
</dbReference>
<dbReference type="InterPro" id="IPR011646">
    <property type="entry name" value="KAP_P-loop"/>
</dbReference>
<organism evidence="2 3">
    <name type="scientific">Escherichia coli</name>
    <dbReference type="NCBI Taxonomy" id="562"/>
    <lineage>
        <taxon>Bacteria</taxon>
        <taxon>Pseudomonadati</taxon>
        <taxon>Pseudomonadota</taxon>
        <taxon>Gammaproteobacteria</taxon>
        <taxon>Enterobacterales</taxon>
        <taxon>Enterobacteriaceae</taxon>
        <taxon>Escherichia</taxon>
    </lineage>
</organism>
<evidence type="ECO:0000313" key="3">
    <source>
        <dbReference type="Proteomes" id="UP000487258"/>
    </source>
</evidence>
<dbReference type="Pfam" id="PF07693">
    <property type="entry name" value="KAP_NTPase"/>
    <property type="match status" value="1"/>
</dbReference>
<dbReference type="AlphaFoldDB" id="A0A6D0ESG4"/>
<protein>
    <submittedName>
        <fullName evidence="2">NTPase KAP</fullName>
    </submittedName>
</protein>